<reference evidence="2" key="1">
    <citation type="submission" date="2021-01" db="EMBL/GenBank/DDBJ databases">
        <title>Caligus Genome Assembly.</title>
        <authorList>
            <person name="Gallardo-Escarate C."/>
        </authorList>
    </citation>
    <scope>NUCLEOTIDE SEQUENCE [LARGE SCALE GENOMIC DNA]</scope>
</reference>
<name>A0A7T8KHG0_CALRO</name>
<dbReference type="GO" id="GO:0003676">
    <property type="term" value="F:nucleic acid binding"/>
    <property type="evidence" value="ECO:0007669"/>
    <property type="project" value="InterPro"/>
</dbReference>
<dbReference type="InterPro" id="IPR052709">
    <property type="entry name" value="Transposase-MT_Hybrid"/>
</dbReference>
<evidence type="ECO:0000313" key="2">
    <source>
        <dbReference type="Proteomes" id="UP000595437"/>
    </source>
</evidence>
<dbReference type="OrthoDB" id="6739962at2759"/>
<dbReference type="Gene3D" id="3.30.420.10">
    <property type="entry name" value="Ribonuclease H-like superfamily/Ribonuclease H"/>
    <property type="match status" value="1"/>
</dbReference>
<dbReference type="Proteomes" id="UP000595437">
    <property type="component" value="Chromosome 1"/>
</dbReference>
<accession>A0A7T8KHG0</accession>
<sequence>MSIFVPTNYDLRTALLFCFHLKKTAAELHRMLAEAFSDEKWIYFENPKRNKSWVTPGEPSTSTPRPNRYGRKTMLCVWWDQKGVIYYELLKPGETVNTQRYRQQMTDLDRVLREKRPEYQQRQHKVILLHDKAPAHKAKQVQETIESFRWEILQHTAYSPDLAPSDYYLFASMGALFTSYEDVRKWLDDWFASKEQQFFWRGIHKLPERWENV</sequence>
<gene>
    <name evidence="1" type="ORF">FKW44_000543</name>
</gene>
<keyword evidence="2" id="KW-1185">Reference proteome</keyword>
<dbReference type="AlphaFoldDB" id="A0A7T8KHG0"/>
<dbReference type="InterPro" id="IPR036397">
    <property type="entry name" value="RNaseH_sf"/>
</dbReference>
<dbReference type="PANTHER" id="PTHR46060:SF1">
    <property type="entry name" value="MARINER MOS1 TRANSPOSASE-LIKE PROTEIN"/>
    <property type="match status" value="1"/>
</dbReference>
<protein>
    <submittedName>
        <fullName evidence="1">Transposase</fullName>
    </submittedName>
</protein>
<dbReference type="InterPro" id="IPR001888">
    <property type="entry name" value="Transposase_1"/>
</dbReference>
<organism evidence="1 2">
    <name type="scientific">Caligus rogercresseyi</name>
    <name type="common">Sea louse</name>
    <dbReference type="NCBI Taxonomy" id="217165"/>
    <lineage>
        <taxon>Eukaryota</taxon>
        <taxon>Metazoa</taxon>
        <taxon>Ecdysozoa</taxon>
        <taxon>Arthropoda</taxon>
        <taxon>Crustacea</taxon>
        <taxon>Multicrustacea</taxon>
        <taxon>Hexanauplia</taxon>
        <taxon>Copepoda</taxon>
        <taxon>Siphonostomatoida</taxon>
        <taxon>Caligidae</taxon>
        <taxon>Caligus</taxon>
    </lineage>
</organism>
<evidence type="ECO:0000313" key="1">
    <source>
        <dbReference type="EMBL" id="QQP56022.1"/>
    </source>
</evidence>
<dbReference type="PANTHER" id="PTHR46060">
    <property type="entry name" value="MARINER MOS1 TRANSPOSASE-LIKE PROTEIN"/>
    <property type="match status" value="1"/>
</dbReference>
<dbReference type="EMBL" id="CP045890">
    <property type="protein sequence ID" value="QQP56022.1"/>
    <property type="molecule type" value="Genomic_DNA"/>
</dbReference>
<proteinExistence type="predicted"/>
<dbReference type="Pfam" id="PF01359">
    <property type="entry name" value="Transposase_1"/>
    <property type="match status" value="1"/>
</dbReference>